<dbReference type="OrthoDB" id="1346265at2"/>
<comment type="caution">
    <text evidence="4">The sequence shown here is derived from an EMBL/GenBank/DDBJ whole genome shotgun (WGS) entry which is preliminary data.</text>
</comment>
<dbReference type="Pfam" id="PF18962">
    <property type="entry name" value="Por_Secre_tail"/>
    <property type="match status" value="1"/>
</dbReference>
<dbReference type="InterPro" id="IPR026444">
    <property type="entry name" value="Secre_tail"/>
</dbReference>
<protein>
    <submittedName>
        <fullName evidence="4">T9SS type A sorting domain-containing protein</fullName>
    </submittedName>
</protein>
<name>A0A6I4IT69_9FLAO</name>
<keyword evidence="1 2" id="KW-0732">Signal</keyword>
<proteinExistence type="predicted"/>
<sequence>MKQKYFLTFLVSFGFILTFGQNNAINLTGNNGFSFSGPNGTTNYALNATNFTVEYDFYLNAPAYQNARFSSVAAGNSFVPKPIEFYIDGTGNSILTLGDGTNTETIPGTPSFSVGQWYHVAFAVNNTATKNIKMYVNGVPVVDYNFTVSLVGNSTSFSIGFGAYPSTMDCKFDNLRIWSSLRTDTEIATNYNSCLNNNEPNLDYYFNFERSNNAIIKNQVINQSCKIGVTSANSTYSTGTGCTIPYVHAPITVTGDYAGIYYYVDDVNGKPHYTTDDFECSCINAESLCDFANSNNNNAIYEIYWDNTQWVLVPGDCVWLFTSCANITDFEPSLLATNTTDSPLAPCTGWVFDQATASGTFTSDDCPALSNTSFNSEGFTLYPNPSKGIFLITSNEALSLEVFDLIGNTILDQKMDAPTTSFDLSKNAKGVYILKVTDKNGNASFQRIIKE</sequence>
<evidence type="ECO:0000256" key="1">
    <source>
        <dbReference type="ARBA" id="ARBA00022729"/>
    </source>
</evidence>
<dbReference type="SUPFAM" id="SSF49899">
    <property type="entry name" value="Concanavalin A-like lectins/glucanases"/>
    <property type="match status" value="1"/>
</dbReference>
<dbReference type="NCBIfam" id="TIGR04183">
    <property type="entry name" value="Por_Secre_tail"/>
    <property type="match status" value="1"/>
</dbReference>
<dbReference type="InterPro" id="IPR013320">
    <property type="entry name" value="ConA-like_dom_sf"/>
</dbReference>
<feature type="domain" description="Secretion system C-terminal sorting" evidence="3">
    <location>
        <begin position="381"/>
        <end position="449"/>
    </location>
</feature>
<dbReference type="GO" id="GO:0005975">
    <property type="term" value="P:carbohydrate metabolic process"/>
    <property type="evidence" value="ECO:0007669"/>
    <property type="project" value="UniProtKB-ARBA"/>
</dbReference>
<evidence type="ECO:0000313" key="5">
    <source>
        <dbReference type="Proteomes" id="UP000431264"/>
    </source>
</evidence>
<dbReference type="GO" id="GO:0004553">
    <property type="term" value="F:hydrolase activity, hydrolyzing O-glycosyl compounds"/>
    <property type="evidence" value="ECO:0007669"/>
    <property type="project" value="UniProtKB-ARBA"/>
</dbReference>
<evidence type="ECO:0000259" key="3">
    <source>
        <dbReference type="Pfam" id="PF18962"/>
    </source>
</evidence>
<dbReference type="Proteomes" id="UP000431264">
    <property type="component" value="Unassembled WGS sequence"/>
</dbReference>
<feature type="chain" id="PRO_5026062295" evidence="2">
    <location>
        <begin position="25"/>
        <end position="451"/>
    </location>
</feature>
<evidence type="ECO:0000256" key="2">
    <source>
        <dbReference type="SAM" id="SignalP"/>
    </source>
</evidence>
<dbReference type="Pfam" id="PF13385">
    <property type="entry name" value="Laminin_G_3"/>
    <property type="match status" value="1"/>
</dbReference>
<dbReference type="RefSeq" id="WP_140998425.1">
    <property type="nucleotide sequence ID" value="NZ_VDCZ01000010.1"/>
</dbReference>
<keyword evidence="5" id="KW-1185">Reference proteome</keyword>
<dbReference type="EMBL" id="WQLW01000010">
    <property type="protein sequence ID" value="MVO10053.1"/>
    <property type="molecule type" value="Genomic_DNA"/>
</dbReference>
<dbReference type="Gene3D" id="2.60.120.200">
    <property type="match status" value="1"/>
</dbReference>
<organism evidence="4 5">
    <name type="scientific">Flavobacterium profundi</name>
    <dbReference type="NCBI Taxonomy" id="1774945"/>
    <lineage>
        <taxon>Bacteria</taxon>
        <taxon>Pseudomonadati</taxon>
        <taxon>Bacteroidota</taxon>
        <taxon>Flavobacteriia</taxon>
        <taxon>Flavobacteriales</taxon>
        <taxon>Flavobacteriaceae</taxon>
        <taxon>Flavobacterium</taxon>
    </lineage>
</organism>
<reference evidence="5" key="1">
    <citation type="submission" date="2019-05" db="EMBL/GenBank/DDBJ databases">
        <title>Flavobacterium profundi sp. nov., isolated from a deep-sea seamount.</title>
        <authorList>
            <person name="Zhang D.-C."/>
        </authorList>
    </citation>
    <scope>NUCLEOTIDE SEQUENCE [LARGE SCALE GENOMIC DNA]</scope>
    <source>
        <strain evidence="5">TP390</strain>
    </source>
</reference>
<accession>A0A6I4IT69</accession>
<dbReference type="AlphaFoldDB" id="A0A6I4IT69"/>
<gene>
    <name evidence="4" type="ORF">GOQ30_12850</name>
</gene>
<feature type="signal peptide" evidence="2">
    <location>
        <begin position="1"/>
        <end position="24"/>
    </location>
</feature>
<evidence type="ECO:0000313" key="4">
    <source>
        <dbReference type="EMBL" id="MVO10053.1"/>
    </source>
</evidence>